<sequence>MAAQKVLIRDQGVTKQYTPKDTSAGAADAGALVALGSNGKLDMTLLPSGLGDGTRIGTASEALVAGNFVQEYANAGTWSVRKADNSNGRYATGFVKAASASSAPATVYPLDGVNDQLTGLTIGTVYYLGTAGGTIATPLNAASAAAGSIDQRLGIAKSATELVTDDFDYVVL</sequence>
<proteinExistence type="predicted"/>
<dbReference type="Proteomes" id="UP000326601">
    <property type="component" value="Segment"/>
</dbReference>
<evidence type="ECO:0000313" key="1">
    <source>
        <dbReference type="EMBL" id="QFR56733.1"/>
    </source>
</evidence>
<keyword evidence="2" id="KW-1185">Reference proteome</keyword>
<gene>
    <name evidence="1" type="ORF">CPT_Mendera_207</name>
</gene>
<name>A0A5P8PJ69_9CAUD</name>
<protein>
    <submittedName>
        <fullName evidence="1">Uncharacterized protein</fullName>
    </submittedName>
</protein>
<organism evidence="1 2">
    <name type="scientific">Stenotrophomonas phage Mendera</name>
    <dbReference type="NCBI Taxonomy" id="2650877"/>
    <lineage>
        <taxon>Viruses</taxon>
        <taxon>Duplodnaviria</taxon>
        <taxon>Heunggongvirae</taxon>
        <taxon>Uroviricota</taxon>
        <taxon>Caudoviricetes</taxon>
        <taxon>Menderavirus</taxon>
        <taxon>Menderavirus mendera</taxon>
    </lineage>
</organism>
<accession>A0A5P8PJ69</accession>
<evidence type="ECO:0000313" key="2">
    <source>
        <dbReference type="Proteomes" id="UP000326601"/>
    </source>
</evidence>
<reference evidence="2" key="1">
    <citation type="submission" date="2019-06" db="EMBL/GenBank/DDBJ databases">
        <title>Complete genome sequence of Stenotrophomonas phage Mendera.</title>
        <authorList>
            <person name="Garza K."/>
            <person name="Newkirk H."/>
            <person name="Moreland R."/>
            <person name="Liu M."/>
            <person name="Ramsey J."/>
            <person name="Gonzalez C.F."/>
            <person name="Leavitt J."/>
        </authorList>
    </citation>
    <scope>NUCLEOTIDE SEQUENCE [LARGE SCALE GENOMIC DNA]</scope>
</reference>
<dbReference type="EMBL" id="MN098328">
    <property type="protein sequence ID" value="QFR56733.1"/>
    <property type="molecule type" value="Genomic_DNA"/>
</dbReference>